<feature type="coiled-coil region" evidence="1">
    <location>
        <begin position="279"/>
        <end position="306"/>
    </location>
</feature>
<dbReference type="InterPro" id="IPR038729">
    <property type="entry name" value="Rad50/SbcC_AAA"/>
</dbReference>
<evidence type="ECO:0000313" key="3">
    <source>
        <dbReference type="EMBL" id="SFJ60026.1"/>
    </source>
</evidence>
<dbReference type="GO" id="GO:0016887">
    <property type="term" value="F:ATP hydrolysis activity"/>
    <property type="evidence" value="ECO:0007669"/>
    <property type="project" value="InterPro"/>
</dbReference>
<accession>A0A1I3SRI4</accession>
<dbReference type="RefSeq" id="WP_090679678.1">
    <property type="nucleotide sequence ID" value="NZ_FORU01000011.1"/>
</dbReference>
<evidence type="ECO:0000256" key="1">
    <source>
        <dbReference type="SAM" id="Coils"/>
    </source>
</evidence>
<organism evidence="3 4">
    <name type="scientific">Myroides guanonis</name>
    <dbReference type="NCBI Taxonomy" id="1150112"/>
    <lineage>
        <taxon>Bacteria</taxon>
        <taxon>Pseudomonadati</taxon>
        <taxon>Bacteroidota</taxon>
        <taxon>Flavobacteriia</taxon>
        <taxon>Flavobacteriales</taxon>
        <taxon>Flavobacteriaceae</taxon>
        <taxon>Myroides</taxon>
    </lineage>
</organism>
<dbReference type="Gene3D" id="3.40.50.300">
    <property type="entry name" value="P-loop containing nucleotide triphosphate hydrolases"/>
    <property type="match status" value="2"/>
</dbReference>
<feature type="coiled-coil region" evidence="1">
    <location>
        <begin position="539"/>
        <end position="645"/>
    </location>
</feature>
<dbReference type="PANTHER" id="PTHR32114:SF2">
    <property type="entry name" value="ABC TRANSPORTER ABCH.3"/>
    <property type="match status" value="1"/>
</dbReference>
<keyword evidence="4" id="KW-1185">Reference proteome</keyword>
<keyword evidence="1" id="KW-0175">Coiled coil</keyword>
<evidence type="ECO:0000313" key="4">
    <source>
        <dbReference type="Proteomes" id="UP000243887"/>
    </source>
</evidence>
<keyword evidence="3" id="KW-0378">Hydrolase</keyword>
<dbReference type="SUPFAM" id="SSF52540">
    <property type="entry name" value="P-loop containing nucleoside triphosphate hydrolases"/>
    <property type="match status" value="1"/>
</dbReference>
<dbReference type="InterPro" id="IPR027417">
    <property type="entry name" value="P-loop_NTPase"/>
</dbReference>
<feature type="coiled-coil region" evidence="1">
    <location>
        <begin position="670"/>
        <end position="739"/>
    </location>
</feature>
<dbReference type="PANTHER" id="PTHR32114">
    <property type="entry name" value="ABC TRANSPORTER ABCH.3"/>
    <property type="match status" value="1"/>
</dbReference>
<reference evidence="4" key="1">
    <citation type="submission" date="2016-10" db="EMBL/GenBank/DDBJ databases">
        <authorList>
            <person name="Varghese N."/>
            <person name="Submissions S."/>
        </authorList>
    </citation>
    <scope>NUCLEOTIDE SEQUENCE [LARGE SCALE GENOMIC DNA]</scope>
    <source>
        <strain evidence="4">DSM 26542</strain>
    </source>
</reference>
<proteinExistence type="predicted"/>
<feature type="coiled-coil region" evidence="1">
    <location>
        <begin position="419"/>
        <end position="488"/>
    </location>
</feature>
<dbReference type="OrthoDB" id="9795626at2"/>
<dbReference type="AlphaFoldDB" id="A0A1I3SRI4"/>
<dbReference type="STRING" id="1150112.SAMN04487893_11113"/>
<name>A0A1I3SRI4_9FLAO</name>
<dbReference type="Pfam" id="PF13476">
    <property type="entry name" value="AAA_23"/>
    <property type="match status" value="1"/>
</dbReference>
<gene>
    <name evidence="3" type="ORF">SAMN04487893_11113</name>
</gene>
<sequence length="1015" mass="118623">MIPISLTLEGLYSYQDRQTISFDTLIEAGLFGIFGKVGSGKSSLLEAISFALYGETERLNAKDNRAYNMMNLKSNRSIIDFEFYNFEEKKYRVFREFKRNSKRFEDVKRTEAVFYEWTDEKWKPLDHVNAEEIVGLSYENFKRTIIIPQGKFKEFIELGGTARTKMMQELFGLERYDLADKVRRLYLSNKESLDRLEGSLQAYEITTVEHIKESERIWQEEATKYEQQSKLFVFENELLQQLKVVKETFEEFLKLQVKLESLEGLEPSILREEEDLALYERVEKNFRQALSEFKNIEERKAKFEKDRQLANDFCQQYEKELQEATLLLQQWEPAYKNIESDKKQVFELGLIATITRAQEEIAKCVSRLEKGEPLVKQCQEGIDVVEKSLLSKRNELKEKKSKRISTAVLLEVGQWFSEKNRLETQVIHEREKCNATQEKIKGITAERNIYELEEKTWRESLNDKSNLLKKKEEQLVQQKNQLEVAQQLSQYTSALHDGVACPLCGSLEHPHIANHGDVSEELMKNQQELQNHKVLMDAHTKVEREMESISERIRLYEVQYNELIESVKKLEVQLEVHNKLFSWGDFNKDDEVGYQTTRTAAALLEKEVETLENSIEIEQENKEKLEKKKELFEKELDKIRKEELEWQMQIQAFQKQLDVLKWEDYKTQTAVEIEESRAFLEANIQNIEKEYQKALTDIADLQPKLASQKALLEKIRVDSELLQQQRESLEHKVNSLLEVEGFGTINEVEDILKKTINTVESRSRIQTFKIELGTLRNGVQTLKEKLAITNYDEAVFKNQESKVKELELSVKQTGERSIQLKTTLDRLKEEFERKKELLLEQDRLQKRAANIQVMSNMFKASGFVNYVSAIYLKNLCERANTRFHRLTKNQLSLQLNESNDFEILDYLNNGKTRSVKTLSGGQSFQVSLSLALALAESVQSLSKSNRNFFFIDEGFGTQDSESVDIVFETLQNLHKENRIVGIISHVEELQERIPVSLTVIKDPEKGSVIQKSYEL</sequence>
<feature type="coiled-coil region" evidence="1">
    <location>
        <begin position="796"/>
        <end position="847"/>
    </location>
</feature>
<keyword evidence="3" id="KW-0540">Nuclease</keyword>
<dbReference type="Pfam" id="PF13558">
    <property type="entry name" value="SbcC_Walker_B"/>
    <property type="match status" value="1"/>
</dbReference>
<evidence type="ECO:0000259" key="2">
    <source>
        <dbReference type="Pfam" id="PF13476"/>
    </source>
</evidence>
<dbReference type="GO" id="GO:0004527">
    <property type="term" value="F:exonuclease activity"/>
    <property type="evidence" value="ECO:0007669"/>
    <property type="project" value="UniProtKB-KW"/>
</dbReference>
<dbReference type="GO" id="GO:0006302">
    <property type="term" value="P:double-strand break repair"/>
    <property type="evidence" value="ECO:0007669"/>
    <property type="project" value="InterPro"/>
</dbReference>
<dbReference type="Proteomes" id="UP000243887">
    <property type="component" value="Unassembled WGS sequence"/>
</dbReference>
<keyword evidence="3" id="KW-0269">Exonuclease</keyword>
<feature type="domain" description="Rad50/SbcC-type AAA" evidence="2">
    <location>
        <begin position="5"/>
        <end position="254"/>
    </location>
</feature>
<protein>
    <submittedName>
        <fullName evidence="3">Exonuclease SbcC</fullName>
    </submittedName>
</protein>
<dbReference type="EMBL" id="FORU01000011">
    <property type="protein sequence ID" value="SFJ60026.1"/>
    <property type="molecule type" value="Genomic_DNA"/>
</dbReference>